<organism evidence="1 2">
    <name type="scientific">Streblomastix strix</name>
    <dbReference type="NCBI Taxonomy" id="222440"/>
    <lineage>
        <taxon>Eukaryota</taxon>
        <taxon>Metamonada</taxon>
        <taxon>Preaxostyla</taxon>
        <taxon>Oxymonadida</taxon>
        <taxon>Streblomastigidae</taxon>
        <taxon>Streblomastix</taxon>
    </lineage>
</organism>
<dbReference type="Proteomes" id="UP000324800">
    <property type="component" value="Unassembled WGS sequence"/>
</dbReference>
<reference evidence="1 2" key="1">
    <citation type="submission" date="2019-03" db="EMBL/GenBank/DDBJ databases">
        <title>Single cell metagenomics reveals metabolic interactions within the superorganism composed of flagellate Streblomastix strix and complex community of Bacteroidetes bacteria on its surface.</title>
        <authorList>
            <person name="Treitli S.C."/>
            <person name="Kolisko M."/>
            <person name="Husnik F."/>
            <person name="Keeling P."/>
            <person name="Hampl V."/>
        </authorList>
    </citation>
    <scope>NUCLEOTIDE SEQUENCE [LARGE SCALE GENOMIC DNA]</scope>
    <source>
        <strain evidence="1">ST1C</strain>
    </source>
</reference>
<evidence type="ECO:0000313" key="1">
    <source>
        <dbReference type="EMBL" id="KAA6382844.1"/>
    </source>
</evidence>
<accession>A0A5J4VK57</accession>
<protein>
    <submittedName>
        <fullName evidence="1">Uncharacterized protein</fullName>
    </submittedName>
</protein>
<dbReference type="EMBL" id="SNRW01006559">
    <property type="protein sequence ID" value="KAA6382844.1"/>
    <property type="molecule type" value="Genomic_DNA"/>
</dbReference>
<sequence>MRGKFGWQAQIFHCVILTRRTASIINKQIIGQSYESNVLDKRNNSNEEAFDRAVLVDESAEIQQTKDGRQEIEPDNNTDGRVNFRIASECDLGQGANQKDIRTKGSEYGKFKLARDICDIQSSTGTERIHQAIDIQLNNDRNRLYNSVFLNSKNKGKISFEESERFDHINRRGKWMDINNKTYRWELEQGSGRVIKVVDGRGLLNKERDIGQSIGRLENGDNNGFIRSKKQCQT</sequence>
<evidence type="ECO:0000313" key="2">
    <source>
        <dbReference type="Proteomes" id="UP000324800"/>
    </source>
</evidence>
<dbReference type="AlphaFoldDB" id="A0A5J4VK57"/>
<comment type="caution">
    <text evidence="1">The sequence shown here is derived from an EMBL/GenBank/DDBJ whole genome shotgun (WGS) entry which is preliminary data.</text>
</comment>
<gene>
    <name evidence="1" type="ORF">EZS28_021627</name>
</gene>
<name>A0A5J4VK57_9EUKA</name>
<proteinExistence type="predicted"/>